<accession>A0A6D2LIY9</accession>
<keyword evidence="3" id="KW-1185">Reference proteome</keyword>
<dbReference type="SUPFAM" id="SSF81383">
    <property type="entry name" value="F-box domain"/>
    <property type="match status" value="1"/>
</dbReference>
<dbReference type="SMART" id="SM00256">
    <property type="entry name" value="FBOX"/>
    <property type="match status" value="1"/>
</dbReference>
<comment type="caution">
    <text evidence="2">The sequence shown here is derived from an EMBL/GenBank/DDBJ whole genome shotgun (WGS) entry which is preliminary data.</text>
</comment>
<dbReference type="InterPro" id="IPR036047">
    <property type="entry name" value="F-box-like_dom_sf"/>
</dbReference>
<dbReference type="Gene3D" id="1.20.1280.50">
    <property type="match status" value="1"/>
</dbReference>
<name>A0A6D2LIY9_9BRAS</name>
<dbReference type="InterPro" id="IPR017451">
    <property type="entry name" value="F-box-assoc_interact_dom"/>
</dbReference>
<dbReference type="Pfam" id="PF08268">
    <property type="entry name" value="FBA_3"/>
    <property type="match status" value="1"/>
</dbReference>
<dbReference type="Pfam" id="PF00646">
    <property type="entry name" value="F-box"/>
    <property type="match status" value="1"/>
</dbReference>
<proteinExistence type="predicted"/>
<sequence length="434" mass="51018">MSLSHRSEDRGVAIPDSIPNDLITEIFLRLPAKSVARFRCVSKQWRSISHLPYFTELFLTRSRSRPRLLFCLRRGFPYEWSFFSSPQLQNPYDCKVSVGFHMKLSRDMFTSGFCGPISGLFYISMTEISQKRDAHGLHVFFNPLTRQYASFPQLNTDRKSTFFLGFDPIDKQFKVLSMSHPYCEDMNNPRILTLETRTLRWRKIHCPLNHRPLSEVVCINGVMYYSAQVFKTSYENSDETKRSYVIVCFDVRSEKYKFIDAKRYYDNLISYKGKLGRIKWRYVKDGNTLELRVKVLEDVEKQKWSTNVYTLPKNAPIDRNNIYIAGVTATGEIVLSEEYTSSERFYIFFFNPGTNTFQRVEIQGFGEYYHQDPRHRVFAFVDLVEDLHVTDAKYLKSGQRLNIIRERPTLRKPQKICNSGPSSKDKYELVEDLE</sequence>
<feature type="domain" description="F-box" evidence="1">
    <location>
        <begin position="18"/>
        <end position="58"/>
    </location>
</feature>
<gene>
    <name evidence="2" type="ORF">MERR_LOCUS48516</name>
</gene>
<dbReference type="EMBL" id="CACVBM020001862">
    <property type="protein sequence ID" value="CAA7061280.1"/>
    <property type="molecule type" value="Genomic_DNA"/>
</dbReference>
<dbReference type="PANTHER" id="PTHR31111:SF130">
    <property type="entry name" value="F-BOX ASSOCIATED UBIQUITINATION EFFECTOR FAMILY PROTEIN"/>
    <property type="match status" value="1"/>
</dbReference>
<dbReference type="InterPro" id="IPR001810">
    <property type="entry name" value="F-box_dom"/>
</dbReference>
<dbReference type="CDD" id="cd22157">
    <property type="entry name" value="F-box_AtFBW1-like"/>
    <property type="match status" value="1"/>
</dbReference>
<evidence type="ECO:0000313" key="2">
    <source>
        <dbReference type="EMBL" id="CAA7061280.1"/>
    </source>
</evidence>
<dbReference type="InterPro" id="IPR013187">
    <property type="entry name" value="F-box-assoc_dom_typ3"/>
</dbReference>
<dbReference type="AlphaFoldDB" id="A0A6D2LIY9"/>
<protein>
    <recommendedName>
        <fullName evidence="1">F-box domain-containing protein</fullName>
    </recommendedName>
</protein>
<dbReference type="NCBIfam" id="TIGR01640">
    <property type="entry name" value="F_box_assoc_1"/>
    <property type="match status" value="1"/>
</dbReference>
<dbReference type="Proteomes" id="UP000467841">
    <property type="component" value="Unassembled WGS sequence"/>
</dbReference>
<reference evidence="2" key="1">
    <citation type="submission" date="2020-01" db="EMBL/GenBank/DDBJ databases">
        <authorList>
            <person name="Mishra B."/>
        </authorList>
    </citation>
    <scope>NUCLEOTIDE SEQUENCE [LARGE SCALE GENOMIC DNA]</scope>
</reference>
<dbReference type="OrthoDB" id="1845276at2759"/>
<organism evidence="2 3">
    <name type="scientific">Microthlaspi erraticum</name>
    <dbReference type="NCBI Taxonomy" id="1685480"/>
    <lineage>
        <taxon>Eukaryota</taxon>
        <taxon>Viridiplantae</taxon>
        <taxon>Streptophyta</taxon>
        <taxon>Embryophyta</taxon>
        <taxon>Tracheophyta</taxon>
        <taxon>Spermatophyta</taxon>
        <taxon>Magnoliopsida</taxon>
        <taxon>eudicotyledons</taxon>
        <taxon>Gunneridae</taxon>
        <taxon>Pentapetalae</taxon>
        <taxon>rosids</taxon>
        <taxon>malvids</taxon>
        <taxon>Brassicales</taxon>
        <taxon>Brassicaceae</taxon>
        <taxon>Coluteocarpeae</taxon>
        <taxon>Microthlaspi</taxon>
    </lineage>
</organism>
<evidence type="ECO:0000259" key="1">
    <source>
        <dbReference type="SMART" id="SM00256"/>
    </source>
</evidence>
<dbReference type="PANTHER" id="PTHR31111">
    <property type="entry name" value="BNAA05G37150D PROTEIN-RELATED"/>
    <property type="match status" value="1"/>
</dbReference>
<evidence type="ECO:0000313" key="3">
    <source>
        <dbReference type="Proteomes" id="UP000467841"/>
    </source>
</evidence>